<evidence type="ECO:0000256" key="10">
    <source>
        <dbReference type="ARBA" id="ARBA00022723"/>
    </source>
</evidence>
<accession>A0A9D5JWF1</accession>
<dbReference type="PANTHER" id="PTHR11136">
    <property type="entry name" value="FOLYLPOLYGLUTAMATE SYNTHASE-RELATED"/>
    <property type="match status" value="1"/>
</dbReference>
<gene>
    <name evidence="21" type="ORF">GF339_11295</name>
</gene>
<feature type="domain" description="Mur ligase C-terminal" evidence="19">
    <location>
        <begin position="311"/>
        <end position="439"/>
    </location>
</feature>
<dbReference type="GO" id="GO:0046872">
    <property type="term" value="F:metal ion binding"/>
    <property type="evidence" value="ECO:0007669"/>
    <property type="project" value="UniProtKB-KW"/>
</dbReference>
<dbReference type="InterPro" id="IPR001645">
    <property type="entry name" value="Folylpolyglutamate_synth"/>
</dbReference>
<dbReference type="NCBIfam" id="TIGR01499">
    <property type="entry name" value="folC"/>
    <property type="match status" value="1"/>
</dbReference>
<evidence type="ECO:0000256" key="8">
    <source>
        <dbReference type="ARBA" id="ARBA00019357"/>
    </source>
</evidence>
<sequence length="458" mass="50008">MNYEQALEFLSSRHTSIYRGLQRIRYVLEALGNPQHSFRSVLITGTNGKGSTAKMLSSILQEAGYRVGCFTSPHLIDFSERMTINGQGISQAEVVAFTEQIRTGPLTRLEHDRQTLQIEGTVSFFELVTAMAFLYFARHQVDIAVLEVGIGGRLDATNTVDPLVSVITNVGLDHQAFLGTTIADITREKSAIIREHGQVVTGCQTPEALAVIEDACKIRGATLYRTGVQLGEDELAFAQKSVPHTISSTGSLFSYFGLHGQYAGLSLPLVGRHQLANATIALAVLELLATQGFVVTEQAIRTGLAKVNHPGRLELIQADPRVVVDIAHNAMGAQAIADALTSIFAYEKLIVVIGVLHDKDVEGILRPFLQVADSLIFTSPHTTNRAETATATEQIARKVTASADFRHYDQWRIHEYVQEALEQAYALAGEQDLICVTGSNYTVSEADLYISTKAPKQK</sequence>
<evidence type="ECO:0000259" key="19">
    <source>
        <dbReference type="Pfam" id="PF02875"/>
    </source>
</evidence>
<evidence type="ECO:0000256" key="12">
    <source>
        <dbReference type="ARBA" id="ARBA00022840"/>
    </source>
</evidence>
<evidence type="ECO:0000313" key="21">
    <source>
        <dbReference type="EMBL" id="MBD3325162.1"/>
    </source>
</evidence>
<evidence type="ECO:0000256" key="1">
    <source>
        <dbReference type="ARBA" id="ARBA00001946"/>
    </source>
</evidence>
<evidence type="ECO:0000313" key="22">
    <source>
        <dbReference type="Proteomes" id="UP000649604"/>
    </source>
</evidence>
<name>A0A9D5JWF1_9BACT</name>
<dbReference type="InterPro" id="IPR036565">
    <property type="entry name" value="Mur-like_cat_sf"/>
</dbReference>
<dbReference type="PIRSF" id="PIRSF001563">
    <property type="entry name" value="Folylpolyglu_synth"/>
    <property type="match status" value="1"/>
</dbReference>
<protein>
    <recommendedName>
        <fullName evidence="8">Dihydrofolate synthase/folylpolyglutamate synthase</fullName>
        <ecNumber evidence="6">6.3.2.12</ecNumber>
        <ecNumber evidence="7">6.3.2.17</ecNumber>
    </recommendedName>
    <alternativeName>
        <fullName evidence="15">Tetrahydrofolylpolyglutamate synthase</fullName>
    </alternativeName>
</protein>
<evidence type="ECO:0000256" key="11">
    <source>
        <dbReference type="ARBA" id="ARBA00022741"/>
    </source>
</evidence>
<dbReference type="Pfam" id="PF08245">
    <property type="entry name" value="Mur_ligase_M"/>
    <property type="match status" value="1"/>
</dbReference>
<keyword evidence="11 18" id="KW-0547">Nucleotide-binding</keyword>
<dbReference type="GO" id="GO:0046656">
    <property type="term" value="P:folic acid biosynthetic process"/>
    <property type="evidence" value="ECO:0007669"/>
    <property type="project" value="UniProtKB-KW"/>
</dbReference>
<dbReference type="EMBL" id="WJJP01000366">
    <property type="protein sequence ID" value="MBD3325162.1"/>
    <property type="molecule type" value="Genomic_DNA"/>
</dbReference>
<evidence type="ECO:0000256" key="9">
    <source>
        <dbReference type="ARBA" id="ARBA00022598"/>
    </source>
</evidence>
<evidence type="ECO:0000256" key="18">
    <source>
        <dbReference type="PIRNR" id="PIRNR001563"/>
    </source>
</evidence>
<evidence type="ECO:0000256" key="15">
    <source>
        <dbReference type="ARBA" id="ARBA00030592"/>
    </source>
</evidence>
<dbReference type="SUPFAM" id="SSF53623">
    <property type="entry name" value="MurD-like peptide ligases, catalytic domain"/>
    <property type="match status" value="1"/>
</dbReference>
<dbReference type="GO" id="GO:0008841">
    <property type="term" value="F:dihydrofolate synthase activity"/>
    <property type="evidence" value="ECO:0007669"/>
    <property type="project" value="UniProtKB-EC"/>
</dbReference>
<evidence type="ECO:0000259" key="20">
    <source>
        <dbReference type="Pfam" id="PF08245"/>
    </source>
</evidence>
<evidence type="ECO:0000256" key="16">
    <source>
        <dbReference type="ARBA" id="ARBA00047493"/>
    </source>
</evidence>
<comment type="pathway">
    <text evidence="3">Cofactor biosynthesis; tetrahydrofolylpolyglutamate biosynthesis.</text>
</comment>
<dbReference type="GO" id="GO:0004326">
    <property type="term" value="F:tetrahydrofolylpolyglutamate synthase activity"/>
    <property type="evidence" value="ECO:0007669"/>
    <property type="project" value="UniProtKB-EC"/>
</dbReference>
<reference evidence="21" key="1">
    <citation type="submission" date="2019-11" db="EMBL/GenBank/DDBJ databases">
        <title>Microbial mats filling the niche in hypersaline microbial mats.</title>
        <authorList>
            <person name="Wong H.L."/>
            <person name="Macleod F.I."/>
            <person name="White R.A. III"/>
            <person name="Burns B.P."/>
        </authorList>
    </citation>
    <scope>NUCLEOTIDE SEQUENCE</scope>
    <source>
        <strain evidence="21">Rbin_158</strain>
    </source>
</reference>
<keyword evidence="13" id="KW-0460">Magnesium</keyword>
<organism evidence="21 22">
    <name type="scientific">candidate division KSB3 bacterium</name>
    <dbReference type="NCBI Taxonomy" id="2044937"/>
    <lineage>
        <taxon>Bacteria</taxon>
        <taxon>candidate division KSB3</taxon>
    </lineage>
</organism>
<evidence type="ECO:0000256" key="6">
    <source>
        <dbReference type="ARBA" id="ARBA00013023"/>
    </source>
</evidence>
<evidence type="ECO:0000256" key="3">
    <source>
        <dbReference type="ARBA" id="ARBA00005150"/>
    </source>
</evidence>
<dbReference type="AlphaFoldDB" id="A0A9D5JWF1"/>
<dbReference type="InterPro" id="IPR018109">
    <property type="entry name" value="Folylpolyglutamate_synth_CS"/>
</dbReference>
<comment type="catalytic activity">
    <reaction evidence="16">
        <text>(6S)-5,6,7,8-tetrahydrofolyl-(gamma-L-Glu)(n) + L-glutamate + ATP = (6S)-5,6,7,8-tetrahydrofolyl-(gamma-L-Glu)(n+1) + ADP + phosphate + H(+)</text>
        <dbReference type="Rhea" id="RHEA:10580"/>
        <dbReference type="Rhea" id="RHEA-COMP:14738"/>
        <dbReference type="Rhea" id="RHEA-COMP:14740"/>
        <dbReference type="ChEBI" id="CHEBI:15378"/>
        <dbReference type="ChEBI" id="CHEBI:29985"/>
        <dbReference type="ChEBI" id="CHEBI:30616"/>
        <dbReference type="ChEBI" id="CHEBI:43474"/>
        <dbReference type="ChEBI" id="CHEBI:141005"/>
        <dbReference type="ChEBI" id="CHEBI:456216"/>
        <dbReference type="EC" id="6.3.2.17"/>
    </reaction>
</comment>
<evidence type="ECO:0000256" key="4">
    <source>
        <dbReference type="ARBA" id="ARBA00008276"/>
    </source>
</evidence>
<comment type="subunit">
    <text evidence="5">Monomer.</text>
</comment>
<dbReference type="Gene3D" id="3.40.1190.10">
    <property type="entry name" value="Mur-like, catalytic domain"/>
    <property type="match status" value="1"/>
</dbReference>
<keyword evidence="14" id="KW-0289">Folate biosynthesis</keyword>
<evidence type="ECO:0000256" key="7">
    <source>
        <dbReference type="ARBA" id="ARBA00013025"/>
    </source>
</evidence>
<comment type="pathway">
    <text evidence="2">Cofactor biosynthesis; tetrahydrofolate biosynthesis; 7,8-dihydrofolate from 2-amino-4-hydroxy-6-hydroxymethyl-7,8-dihydropteridine diphosphate and 4-aminobenzoate: step 2/2.</text>
</comment>
<evidence type="ECO:0000256" key="14">
    <source>
        <dbReference type="ARBA" id="ARBA00022909"/>
    </source>
</evidence>
<comment type="catalytic activity">
    <reaction evidence="17">
        <text>7,8-dihydropteroate + L-glutamate + ATP = 7,8-dihydrofolate + ADP + phosphate + H(+)</text>
        <dbReference type="Rhea" id="RHEA:23584"/>
        <dbReference type="ChEBI" id="CHEBI:15378"/>
        <dbReference type="ChEBI" id="CHEBI:17839"/>
        <dbReference type="ChEBI" id="CHEBI:29985"/>
        <dbReference type="ChEBI" id="CHEBI:30616"/>
        <dbReference type="ChEBI" id="CHEBI:43474"/>
        <dbReference type="ChEBI" id="CHEBI:57451"/>
        <dbReference type="ChEBI" id="CHEBI:456216"/>
        <dbReference type="EC" id="6.3.2.12"/>
    </reaction>
</comment>
<keyword evidence="9 18" id="KW-0436">Ligase</keyword>
<dbReference type="InterPro" id="IPR004101">
    <property type="entry name" value="Mur_ligase_C"/>
</dbReference>
<dbReference type="Proteomes" id="UP000649604">
    <property type="component" value="Unassembled WGS sequence"/>
</dbReference>
<comment type="similarity">
    <text evidence="4 18">Belongs to the folylpolyglutamate synthase family.</text>
</comment>
<dbReference type="PANTHER" id="PTHR11136:SF0">
    <property type="entry name" value="DIHYDROFOLATE SYNTHETASE-RELATED"/>
    <property type="match status" value="1"/>
</dbReference>
<comment type="caution">
    <text evidence="21">The sequence shown here is derived from an EMBL/GenBank/DDBJ whole genome shotgun (WGS) entry which is preliminary data.</text>
</comment>
<dbReference type="GO" id="GO:0005524">
    <property type="term" value="F:ATP binding"/>
    <property type="evidence" value="ECO:0007669"/>
    <property type="project" value="UniProtKB-KW"/>
</dbReference>
<dbReference type="FunFam" id="3.40.1190.10:FF:000004">
    <property type="entry name" value="Dihydrofolate synthase/folylpolyglutamate synthase"/>
    <property type="match status" value="1"/>
</dbReference>
<dbReference type="InterPro" id="IPR036615">
    <property type="entry name" value="Mur_ligase_C_dom_sf"/>
</dbReference>
<keyword evidence="10" id="KW-0479">Metal-binding</keyword>
<keyword evidence="12 18" id="KW-0067">ATP-binding</keyword>
<evidence type="ECO:0000256" key="13">
    <source>
        <dbReference type="ARBA" id="ARBA00022842"/>
    </source>
</evidence>
<dbReference type="SUPFAM" id="SSF53244">
    <property type="entry name" value="MurD-like peptide ligases, peptide-binding domain"/>
    <property type="match status" value="1"/>
</dbReference>
<dbReference type="GO" id="GO:0005737">
    <property type="term" value="C:cytoplasm"/>
    <property type="evidence" value="ECO:0007669"/>
    <property type="project" value="TreeGrafter"/>
</dbReference>
<dbReference type="PROSITE" id="PS01011">
    <property type="entry name" value="FOLYLPOLYGLU_SYNT_1"/>
    <property type="match status" value="1"/>
</dbReference>
<evidence type="ECO:0000256" key="17">
    <source>
        <dbReference type="ARBA" id="ARBA00049161"/>
    </source>
</evidence>
<evidence type="ECO:0000256" key="2">
    <source>
        <dbReference type="ARBA" id="ARBA00004799"/>
    </source>
</evidence>
<dbReference type="Pfam" id="PF02875">
    <property type="entry name" value="Mur_ligase_C"/>
    <property type="match status" value="1"/>
</dbReference>
<proteinExistence type="inferred from homology"/>
<dbReference type="Gene3D" id="3.90.190.20">
    <property type="entry name" value="Mur ligase, C-terminal domain"/>
    <property type="match status" value="1"/>
</dbReference>
<dbReference type="InterPro" id="IPR013221">
    <property type="entry name" value="Mur_ligase_cen"/>
</dbReference>
<comment type="cofactor">
    <cofactor evidence="1">
        <name>Mg(2+)</name>
        <dbReference type="ChEBI" id="CHEBI:18420"/>
    </cofactor>
</comment>
<feature type="domain" description="Mur ligase central" evidence="20">
    <location>
        <begin position="43"/>
        <end position="284"/>
    </location>
</feature>
<evidence type="ECO:0000256" key="5">
    <source>
        <dbReference type="ARBA" id="ARBA00011245"/>
    </source>
</evidence>
<dbReference type="EC" id="6.3.2.17" evidence="7"/>
<dbReference type="EC" id="6.3.2.12" evidence="6"/>